<dbReference type="Proteomes" id="UP000295674">
    <property type="component" value="Unassembled WGS sequence"/>
</dbReference>
<dbReference type="InterPro" id="IPR046335">
    <property type="entry name" value="LacI/GalR-like_sensor"/>
</dbReference>
<dbReference type="InterPro" id="IPR028082">
    <property type="entry name" value="Peripla_BP_I"/>
</dbReference>
<sequence length="328" mass="34390">MAPTLTDVAKRADVALSTASRAFSDPQRLGRDTLRKVLDAAQELGYQTAKPAEAQVAGSTVAMVVPDIANPVYGTLVKAAQGEGRRRRHTLVLHDTDRDPEREREAIAHLRSQVSAIVLCSSRLPADELVELCGSTPSVLINQEHDGVDCVLADAGDGLRQAVDYLAALGHESIAFVSGSTHSWSSPRRVRLVEALAAEAGIALHVLDWHAETVAAGTAVAASVLATGASAVITHNDLVAFGVIKGARALGVQVPDGLSVIGIDDVALTEVSRPSLTSISIPWSKAGSLSMELLGPILGGHRPPPRKHLLPAHLVVRDSTVPAARRPA</sequence>
<dbReference type="Gene3D" id="1.10.260.40">
    <property type="entry name" value="lambda repressor-like DNA-binding domains"/>
    <property type="match status" value="1"/>
</dbReference>
<dbReference type="EMBL" id="SMKS01000016">
    <property type="protein sequence ID" value="TDD06524.1"/>
    <property type="molecule type" value="Genomic_DNA"/>
</dbReference>
<dbReference type="Gene3D" id="3.40.50.2300">
    <property type="match status" value="2"/>
</dbReference>
<dbReference type="SMART" id="SM00354">
    <property type="entry name" value="HTH_LACI"/>
    <property type="match status" value="1"/>
</dbReference>
<dbReference type="PANTHER" id="PTHR30146">
    <property type="entry name" value="LACI-RELATED TRANSCRIPTIONAL REPRESSOR"/>
    <property type="match status" value="1"/>
</dbReference>
<dbReference type="InterPro" id="IPR000843">
    <property type="entry name" value="HTH_LacI"/>
</dbReference>
<gene>
    <name evidence="5" type="ORF">E1181_12325</name>
</gene>
<accession>A0A4R4VUX4</accession>
<name>A0A4R4VUX4_9PSEU</name>
<dbReference type="PANTHER" id="PTHR30146:SF138">
    <property type="entry name" value="TRANSCRIPTIONAL REGULATORY PROTEIN"/>
    <property type="match status" value="1"/>
</dbReference>
<evidence type="ECO:0000259" key="4">
    <source>
        <dbReference type="PROSITE" id="PS50932"/>
    </source>
</evidence>
<feature type="domain" description="HTH lacI-type" evidence="4">
    <location>
        <begin position="3"/>
        <end position="57"/>
    </location>
</feature>
<keyword evidence="1" id="KW-0805">Transcription regulation</keyword>
<dbReference type="RefSeq" id="WP_132674190.1">
    <property type="nucleotide sequence ID" value="NZ_SMKS01000016.1"/>
</dbReference>
<dbReference type="CDD" id="cd06267">
    <property type="entry name" value="PBP1_LacI_sugar_binding-like"/>
    <property type="match status" value="1"/>
</dbReference>
<protein>
    <submittedName>
        <fullName evidence="5">LacI family transcriptional regulator</fullName>
    </submittedName>
</protein>
<evidence type="ECO:0000313" key="5">
    <source>
        <dbReference type="EMBL" id="TDD06524.1"/>
    </source>
</evidence>
<dbReference type="Pfam" id="PF00356">
    <property type="entry name" value="LacI"/>
    <property type="match status" value="1"/>
</dbReference>
<keyword evidence="6" id="KW-1185">Reference proteome</keyword>
<dbReference type="CDD" id="cd01392">
    <property type="entry name" value="HTH_LacI"/>
    <property type="match status" value="1"/>
</dbReference>
<evidence type="ECO:0000256" key="1">
    <source>
        <dbReference type="ARBA" id="ARBA00023015"/>
    </source>
</evidence>
<dbReference type="PROSITE" id="PS50932">
    <property type="entry name" value="HTH_LACI_2"/>
    <property type="match status" value="1"/>
</dbReference>
<dbReference type="AlphaFoldDB" id="A0A4R4VUX4"/>
<proteinExistence type="predicted"/>
<reference evidence="5 6" key="1">
    <citation type="submission" date="2019-03" db="EMBL/GenBank/DDBJ databases">
        <title>Draft genome sequences of novel Actinobacteria.</title>
        <authorList>
            <person name="Sahin N."/>
            <person name="Ay H."/>
            <person name="Saygin H."/>
        </authorList>
    </citation>
    <scope>NUCLEOTIDE SEQUENCE [LARGE SCALE GENOMIC DNA]</scope>
    <source>
        <strain evidence="5 6">16K309</strain>
    </source>
</reference>
<keyword evidence="2" id="KW-0238">DNA-binding</keyword>
<keyword evidence="3" id="KW-0804">Transcription</keyword>
<dbReference type="GO" id="GO:0003700">
    <property type="term" value="F:DNA-binding transcription factor activity"/>
    <property type="evidence" value="ECO:0007669"/>
    <property type="project" value="TreeGrafter"/>
</dbReference>
<dbReference type="Pfam" id="PF13377">
    <property type="entry name" value="Peripla_BP_3"/>
    <property type="match status" value="1"/>
</dbReference>
<dbReference type="GO" id="GO:0000976">
    <property type="term" value="F:transcription cis-regulatory region binding"/>
    <property type="evidence" value="ECO:0007669"/>
    <property type="project" value="TreeGrafter"/>
</dbReference>
<evidence type="ECO:0000256" key="3">
    <source>
        <dbReference type="ARBA" id="ARBA00023163"/>
    </source>
</evidence>
<comment type="caution">
    <text evidence="5">The sequence shown here is derived from an EMBL/GenBank/DDBJ whole genome shotgun (WGS) entry which is preliminary data.</text>
</comment>
<evidence type="ECO:0000256" key="2">
    <source>
        <dbReference type="ARBA" id="ARBA00023125"/>
    </source>
</evidence>
<evidence type="ECO:0000313" key="6">
    <source>
        <dbReference type="Proteomes" id="UP000295674"/>
    </source>
</evidence>
<dbReference type="SUPFAM" id="SSF47413">
    <property type="entry name" value="lambda repressor-like DNA-binding domains"/>
    <property type="match status" value="1"/>
</dbReference>
<dbReference type="InterPro" id="IPR010982">
    <property type="entry name" value="Lambda_DNA-bd_dom_sf"/>
</dbReference>
<organism evidence="5 6">
    <name type="scientific">Saccharopolyspora terrae</name>
    <dbReference type="NCBI Taxonomy" id="2530384"/>
    <lineage>
        <taxon>Bacteria</taxon>
        <taxon>Bacillati</taxon>
        <taxon>Actinomycetota</taxon>
        <taxon>Actinomycetes</taxon>
        <taxon>Pseudonocardiales</taxon>
        <taxon>Pseudonocardiaceae</taxon>
        <taxon>Saccharopolyspora</taxon>
    </lineage>
</organism>
<dbReference type="SUPFAM" id="SSF53822">
    <property type="entry name" value="Periplasmic binding protein-like I"/>
    <property type="match status" value="1"/>
</dbReference>
<dbReference type="OrthoDB" id="3258243at2"/>